<dbReference type="AlphaFoldDB" id="A0A1B1TC61"/>
<evidence type="ECO:0000256" key="1">
    <source>
        <dbReference type="SAM" id="Phobius"/>
    </source>
</evidence>
<reference evidence="2" key="1">
    <citation type="submission" date="2014-11" db="EMBL/GenBank/DDBJ databases">
        <authorList>
            <person name="Zhu J."/>
            <person name="Qi W."/>
            <person name="Song R."/>
        </authorList>
    </citation>
    <scope>NUCLEOTIDE SEQUENCE</scope>
</reference>
<keyword evidence="1" id="KW-0472">Membrane</keyword>
<feature type="transmembrane region" description="Helical" evidence="1">
    <location>
        <begin position="63"/>
        <end position="86"/>
    </location>
</feature>
<sequence length="87" mass="10025">MEKYIRPWWKDPLSLLGLLQGISIWLFMVYFLNLEVAWISFSCGSLIGFFLWLTALGYQKKQVANFTLLGILFNAALSLFSAYMAFS</sequence>
<evidence type="ECO:0000313" key="2">
    <source>
        <dbReference type="EMBL" id="ANV79878.1"/>
    </source>
</evidence>
<name>A0A1B1TC61_9ARCH</name>
<dbReference type="EMBL" id="KP211856">
    <property type="protein sequence ID" value="ANV79878.1"/>
    <property type="molecule type" value="Genomic_DNA"/>
</dbReference>
<keyword evidence="1" id="KW-1133">Transmembrane helix</keyword>
<protein>
    <submittedName>
        <fullName evidence="2">Uncharacterized protein</fullName>
    </submittedName>
</protein>
<organism evidence="2">
    <name type="scientific">uncultured Poseidoniia archaeon</name>
    <dbReference type="NCBI Taxonomy" id="1697135"/>
    <lineage>
        <taxon>Archaea</taxon>
        <taxon>Methanobacteriati</taxon>
        <taxon>Thermoplasmatota</taxon>
        <taxon>Candidatus Poseidoniia</taxon>
        <taxon>environmental samples</taxon>
    </lineage>
</organism>
<reference evidence="2" key="2">
    <citation type="journal article" date="2015" name="ISME J.">
        <title>A new class of marine Euryarchaeota group II from the Mediterranean deep chlorophyll maximum.</title>
        <authorList>
            <person name="Martin-Cuadrado A.B."/>
            <person name="Garcia-Heredia I."/>
            <person name="Molto A.G."/>
            <person name="Lopez-Ubeda R."/>
            <person name="Kimes N."/>
            <person name="Lopez-Garcia P."/>
            <person name="Moreira D."/>
            <person name="Rodriguez-Valera F."/>
        </authorList>
    </citation>
    <scope>NUCLEOTIDE SEQUENCE</scope>
</reference>
<accession>A0A1B1TC61</accession>
<proteinExistence type="predicted"/>
<feature type="transmembrane region" description="Helical" evidence="1">
    <location>
        <begin position="38"/>
        <end position="56"/>
    </location>
</feature>
<keyword evidence="1" id="KW-0812">Transmembrane</keyword>
<feature type="transmembrane region" description="Helical" evidence="1">
    <location>
        <begin position="12"/>
        <end position="32"/>
    </location>
</feature>